<dbReference type="HOGENOM" id="CLU_018539_3_1_1"/>
<keyword evidence="6" id="KW-0804">Transcription</keyword>
<dbReference type="GO" id="GO:0006338">
    <property type="term" value="P:chromatin remodeling"/>
    <property type="evidence" value="ECO:0007669"/>
    <property type="project" value="InterPro"/>
</dbReference>
<dbReference type="PANTHER" id="PTHR12855:SF10">
    <property type="entry name" value="DNA METHYLTRANSFERASE 1-ASSOCIATED PROTEIN 1"/>
    <property type="match status" value="1"/>
</dbReference>
<comment type="similarity">
    <text evidence="2">Belongs to the SWC4 family.</text>
</comment>
<dbReference type="OMA" id="GNTTMYQ"/>
<evidence type="ECO:0000256" key="1">
    <source>
        <dbReference type="ARBA" id="ARBA00004123"/>
    </source>
</evidence>
<dbReference type="GO" id="GO:0006281">
    <property type="term" value="P:DNA repair"/>
    <property type="evidence" value="ECO:0007669"/>
    <property type="project" value="InterPro"/>
</dbReference>
<feature type="compositionally biased region" description="Basic and acidic residues" evidence="8">
    <location>
        <begin position="489"/>
        <end position="500"/>
    </location>
</feature>
<evidence type="ECO:0000256" key="5">
    <source>
        <dbReference type="ARBA" id="ARBA00023015"/>
    </source>
</evidence>
<feature type="region of interest" description="Disordered" evidence="8">
    <location>
        <begin position="482"/>
        <end position="554"/>
    </location>
</feature>
<name>A0A0B1P9U8_UNCNE</name>
<feature type="compositionally biased region" description="Polar residues" evidence="8">
    <location>
        <begin position="530"/>
        <end position="548"/>
    </location>
</feature>
<evidence type="ECO:0000256" key="7">
    <source>
        <dbReference type="ARBA" id="ARBA00023242"/>
    </source>
</evidence>
<feature type="domain" description="DAMP1 SANT/Myb-like" evidence="9">
    <location>
        <begin position="119"/>
        <end position="213"/>
    </location>
</feature>
<accession>A0A0B1P9U8</accession>
<evidence type="ECO:0000259" key="9">
    <source>
        <dbReference type="Pfam" id="PF16282"/>
    </source>
</evidence>
<dbReference type="EMBL" id="JNVN01000380">
    <property type="protein sequence ID" value="KHJ35462.1"/>
    <property type="molecule type" value="Genomic_DNA"/>
</dbReference>
<dbReference type="GO" id="GO:0000812">
    <property type="term" value="C:Swr1 complex"/>
    <property type="evidence" value="ECO:0007669"/>
    <property type="project" value="TreeGrafter"/>
</dbReference>
<organism evidence="10 11">
    <name type="scientific">Uncinula necator</name>
    <name type="common">Grape powdery mildew</name>
    <dbReference type="NCBI Taxonomy" id="52586"/>
    <lineage>
        <taxon>Eukaryota</taxon>
        <taxon>Fungi</taxon>
        <taxon>Dikarya</taxon>
        <taxon>Ascomycota</taxon>
        <taxon>Pezizomycotina</taxon>
        <taxon>Leotiomycetes</taxon>
        <taxon>Erysiphales</taxon>
        <taxon>Erysiphaceae</taxon>
        <taxon>Erysiphe</taxon>
    </lineage>
</organism>
<proteinExistence type="inferred from homology"/>
<keyword evidence="5" id="KW-0805">Transcription regulation</keyword>
<dbReference type="InterPro" id="IPR032563">
    <property type="entry name" value="DAMP1_SANT-like"/>
</dbReference>
<dbReference type="PANTHER" id="PTHR12855">
    <property type="entry name" value="DNA METHYLTRANSFERASE 1-ASSOCIATED PROTEIN 1 FAMILY MEMBER"/>
    <property type="match status" value="1"/>
</dbReference>
<dbReference type="GO" id="GO:0003714">
    <property type="term" value="F:transcription corepressor activity"/>
    <property type="evidence" value="ECO:0007669"/>
    <property type="project" value="TreeGrafter"/>
</dbReference>
<evidence type="ECO:0000256" key="8">
    <source>
        <dbReference type="SAM" id="MobiDB-lite"/>
    </source>
</evidence>
<keyword evidence="7" id="KW-0539">Nucleus</keyword>
<dbReference type="Pfam" id="PF16282">
    <property type="entry name" value="SANT_DAMP1_like"/>
    <property type="match status" value="1"/>
</dbReference>
<gene>
    <name evidence="10" type="ORF">EV44_g3008</name>
</gene>
<evidence type="ECO:0000313" key="11">
    <source>
        <dbReference type="Proteomes" id="UP000030854"/>
    </source>
</evidence>
<evidence type="ECO:0000256" key="3">
    <source>
        <dbReference type="ARBA" id="ARBA00019132"/>
    </source>
</evidence>
<evidence type="ECO:0000313" key="10">
    <source>
        <dbReference type="EMBL" id="KHJ35462.1"/>
    </source>
</evidence>
<dbReference type="InterPro" id="IPR027109">
    <property type="entry name" value="Swc4/Dmap1"/>
</dbReference>
<keyword evidence="4" id="KW-0156">Chromatin regulator</keyword>
<dbReference type="Gene3D" id="1.10.10.60">
    <property type="entry name" value="Homeodomain-like"/>
    <property type="match status" value="1"/>
</dbReference>
<dbReference type="GO" id="GO:0035267">
    <property type="term" value="C:NuA4 histone acetyltransferase complex"/>
    <property type="evidence" value="ECO:0007669"/>
    <property type="project" value="InterPro"/>
</dbReference>
<keyword evidence="11" id="KW-1185">Reference proteome</keyword>
<evidence type="ECO:0000256" key="4">
    <source>
        <dbReference type="ARBA" id="ARBA00022853"/>
    </source>
</evidence>
<reference evidence="10 11" key="1">
    <citation type="journal article" date="2014" name="BMC Genomics">
        <title>Adaptive genomic structural variation in the grape powdery mildew pathogen, Erysiphe necator.</title>
        <authorList>
            <person name="Jones L."/>
            <person name="Riaz S."/>
            <person name="Morales-Cruz A."/>
            <person name="Amrine K.C."/>
            <person name="McGuire B."/>
            <person name="Gubler W.D."/>
            <person name="Walker M.A."/>
            <person name="Cantu D."/>
        </authorList>
    </citation>
    <scope>NUCLEOTIDE SEQUENCE [LARGE SCALE GENOMIC DNA]</scope>
    <source>
        <strain evidence="11">c</strain>
    </source>
</reference>
<protein>
    <recommendedName>
        <fullName evidence="3">SWR1-complex protein 4</fullName>
    </recommendedName>
</protein>
<evidence type="ECO:0000256" key="6">
    <source>
        <dbReference type="ARBA" id="ARBA00023163"/>
    </source>
</evidence>
<sequence>MSLYDFRDMLNISGEARRSGKRQKLNGPKAALKGLAREVQNLNGDNPIAIVPKTSVFKKKRLGSRKPATKWQLKPFKNTARDDQTLILKHWRRKSEEPVLSDGENLEIGSKSDIEDSIFARFNVKIKVVSYNENQYISHLQNPDWTKDETDYLMNLVEEYDLRWPVIWDRYDYLLPSSETKCGTNEEVTLPTKNTRSMEDIKERYYKVSAKIMQLSHDNICMSPHESNQLEAMLKFNKQQEISRKRYAEATFHRTIEEAKEEENLLLELKRILARSEKLGFERQELYDLLDAPPSTNPIGAYTSSQGLQQLLASLVQADKAKRSKTLSRATVSPAVPNQNSQANVFVDSRRDSSVRESNFATVSNKKVTSGLPDRRQLTPEEEILYGVRYFDRINTTGPAFRHDKIMKIMISKSSIQQAKIRNILTELRIPPRLLMPTYRVGEIFECLQQDISALLELRKIADKLQGEISMLKALKDERKKLTQSPELNEQHQKDISKDNGDDENFIREATTGEDNEPKIELIEDENKEVSTTLSVHKRSNSVLSNQSLKRRKK</sequence>
<dbReference type="AlphaFoldDB" id="A0A0B1P9U8"/>
<comment type="subcellular location">
    <subcellularLocation>
        <location evidence="1">Nucleus</location>
    </subcellularLocation>
</comment>
<dbReference type="STRING" id="52586.A0A0B1P9U8"/>
<evidence type="ECO:0000256" key="2">
    <source>
        <dbReference type="ARBA" id="ARBA00006918"/>
    </source>
</evidence>
<dbReference type="Proteomes" id="UP000030854">
    <property type="component" value="Unassembled WGS sequence"/>
</dbReference>
<dbReference type="GO" id="GO:0000122">
    <property type="term" value="P:negative regulation of transcription by RNA polymerase II"/>
    <property type="evidence" value="ECO:0007669"/>
    <property type="project" value="TreeGrafter"/>
</dbReference>
<comment type="caution">
    <text evidence="10">The sequence shown here is derived from an EMBL/GenBank/DDBJ whole genome shotgun (WGS) entry which is preliminary data.</text>
</comment>